<dbReference type="EMBL" id="BAAAQX010000066">
    <property type="protein sequence ID" value="GAA2216334.1"/>
    <property type="molecule type" value="Genomic_DNA"/>
</dbReference>
<reference evidence="3 4" key="1">
    <citation type="journal article" date="2019" name="Int. J. Syst. Evol. Microbiol.">
        <title>The Global Catalogue of Microorganisms (GCM) 10K type strain sequencing project: providing services to taxonomists for standard genome sequencing and annotation.</title>
        <authorList>
            <consortium name="The Broad Institute Genomics Platform"/>
            <consortium name="The Broad Institute Genome Sequencing Center for Infectious Disease"/>
            <person name="Wu L."/>
            <person name="Ma J."/>
        </authorList>
    </citation>
    <scope>NUCLEOTIDE SEQUENCE [LARGE SCALE GENOMIC DNA]</scope>
    <source>
        <strain evidence="3 4">JCM 16114</strain>
    </source>
</reference>
<accession>A0ABN3D3G1</accession>
<evidence type="ECO:0000256" key="1">
    <source>
        <dbReference type="SAM" id="Phobius"/>
    </source>
</evidence>
<dbReference type="InterPro" id="IPR040690">
    <property type="entry name" value="FtsX_ECD"/>
</dbReference>
<dbReference type="Gene3D" id="3.30.70.3040">
    <property type="match status" value="2"/>
</dbReference>
<evidence type="ECO:0000259" key="2">
    <source>
        <dbReference type="Pfam" id="PF18075"/>
    </source>
</evidence>
<feature type="domain" description="FtsX extracellular" evidence="2">
    <location>
        <begin position="87"/>
        <end position="188"/>
    </location>
</feature>
<evidence type="ECO:0000313" key="4">
    <source>
        <dbReference type="Proteomes" id="UP001499843"/>
    </source>
</evidence>
<keyword evidence="1" id="KW-1133">Transmembrane helix</keyword>
<feature type="domain" description="FtsX extracellular" evidence="2">
    <location>
        <begin position="206"/>
        <end position="315"/>
    </location>
</feature>
<feature type="transmembrane region" description="Helical" evidence="1">
    <location>
        <begin position="43"/>
        <end position="65"/>
    </location>
</feature>
<keyword evidence="4" id="KW-1185">Reference proteome</keyword>
<sequence length="345" mass="37453">MSSPVEDRLRDALAEAGASVDASTLRPLRAPERRRSRVDFRMLTAAAAVVLVGSATAVLAGGGLAGDDDRTAATAAEVFGRDDADLVVFLCTATVPKDAPCAGAVTPGQREAIEHALTEQAPRIAAAQWVSQETSYDEFRRRFAHDRALLDEVKVTDVPASYQLKLQPGADPKQVERPLSRMAGVLSVIDRTTSPAPTSKAQEWDVSVFLCKKETNLPACRAGGETKEGRAATLAQTKAIQKLIQTRPEVAEVVFEDEEAAFRHFKESFANNKALLEATRVEDMPQSFRIKLKEGARWGEESSEALARQPGVAQVMDGRCVRTRATLLWDFGLMRPDTKMCAGSE</sequence>
<dbReference type="RefSeq" id="WP_344495851.1">
    <property type="nucleotide sequence ID" value="NZ_BAAAQX010000066.1"/>
</dbReference>
<keyword evidence="1" id="KW-0472">Membrane</keyword>
<name>A0ABN3D3G1_9ACTN</name>
<gene>
    <name evidence="3" type="ORF">GCM10009850_118030</name>
</gene>
<proteinExistence type="predicted"/>
<evidence type="ECO:0000313" key="3">
    <source>
        <dbReference type="EMBL" id="GAA2216334.1"/>
    </source>
</evidence>
<dbReference type="Proteomes" id="UP001499843">
    <property type="component" value="Unassembled WGS sequence"/>
</dbReference>
<dbReference type="Pfam" id="PF18075">
    <property type="entry name" value="FtsX_ECD"/>
    <property type="match status" value="2"/>
</dbReference>
<keyword evidence="1" id="KW-0812">Transmembrane</keyword>
<protein>
    <recommendedName>
        <fullName evidence="2">FtsX extracellular domain-containing protein</fullName>
    </recommendedName>
</protein>
<organism evidence="3 4">
    <name type="scientific">Nonomuraea monospora</name>
    <dbReference type="NCBI Taxonomy" id="568818"/>
    <lineage>
        <taxon>Bacteria</taxon>
        <taxon>Bacillati</taxon>
        <taxon>Actinomycetota</taxon>
        <taxon>Actinomycetes</taxon>
        <taxon>Streptosporangiales</taxon>
        <taxon>Streptosporangiaceae</taxon>
        <taxon>Nonomuraea</taxon>
    </lineage>
</organism>
<comment type="caution">
    <text evidence="3">The sequence shown here is derived from an EMBL/GenBank/DDBJ whole genome shotgun (WGS) entry which is preliminary data.</text>
</comment>